<accession>A0A081AMX9</accession>
<dbReference type="Pfam" id="PF00856">
    <property type="entry name" value="SET"/>
    <property type="match status" value="1"/>
</dbReference>
<feature type="region of interest" description="Disordered" evidence="1">
    <location>
        <begin position="492"/>
        <end position="543"/>
    </location>
</feature>
<feature type="compositionally biased region" description="Acidic residues" evidence="1">
    <location>
        <begin position="493"/>
        <end position="511"/>
    </location>
</feature>
<evidence type="ECO:0000259" key="2">
    <source>
        <dbReference type="PROSITE" id="PS50280"/>
    </source>
</evidence>
<name>A0A081AMX9_PHYNI</name>
<dbReference type="InterPro" id="IPR049203">
    <property type="entry name" value="DUF6818"/>
</dbReference>
<gene>
    <name evidence="3" type="ORF">F444_05195</name>
</gene>
<dbReference type="PANTHER" id="PTHR34409:SF1">
    <property type="entry name" value="MYB-LIKE DOMAIN-CONTAINING PROTEIN"/>
    <property type="match status" value="1"/>
</dbReference>
<dbReference type="SUPFAM" id="SSF82199">
    <property type="entry name" value="SET domain"/>
    <property type="match status" value="1"/>
</dbReference>
<evidence type="ECO:0000256" key="1">
    <source>
        <dbReference type="SAM" id="MobiDB-lite"/>
    </source>
</evidence>
<dbReference type="PANTHER" id="PTHR34409">
    <property type="entry name" value="SET DOMAIN-CONTAINING PROTEIN"/>
    <property type="match status" value="1"/>
</dbReference>
<feature type="compositionally biased region" description="Basic and acidic residues" evidence="1">
    <location>
        <begin position="43"/>
        <end position="58"/>
    </location>
</feature>
<dbReference type="Gene3D" id="2.170.270.10">
    <property type="entry name" value="SET domain"/>
    <property type="match status" value="1"/>
</dbReference>
<dbReference type="PROSITE" id="PS50280">
    <property type="entry name" value="SET"/>
    <property type="match status" value="1"/>
</dbReference>
<feature type="region of interest" description="Disordered" evidence="1">
    <location>
        <begin position="730"/>
        <end position="761"/>
    </location>
</feature>
<dbReference type="SMART" id="SM00317">
    <property type="entry name" value="SET"/>
    <property type="match status" value="1"/>
</dbReference>
<sequence>MVHLVHSPLHWKLRCIQDSSQDSSSDDENMPPNIPKQQTPESKNPKEANCDDKTHDDASSTGTATPPWMLPGFTGCYSKGQSISPPVSRRRWKLGHLLNGFEHPRVLPLPHPCFWEVHRDLHRWLVLARNDWNDVELVVKLPVHTHVLVALMTKRTNPPPILLAPLGRQTRNPVVQSCEPSDRETRLCRFGGLTTSPNVENSTTRWPLFPVVPHFGSCQCSEPCRADSCRNALMNLYCNVNCYPYEGMCGNGLNDSPKVYLARSLRTSSLGVVAVEDIAAGEVLGQYLGEIEHLSMNRHNRPRNTGYRLVLRTRPKCPSHPVRVAINAERMGGLMRYVNHSCDPVAKFVEVGNDRRTTVVVVTTEQVRRGEEVTADYGDDLCKHFTSTSNFCDERTMGKQAGSTNYLMAEVNRLLVLVEEHLSLGKDEWERLAADYNANRPRSWSERDFDSLRRKFKAMYSIPKPIGKSNMPAHIKQAKDLKRAVDDKANVVEMDDCGEDDSDADPEDDLEEEKRPVEPDFSFDYEPDDSCGSFAADTTSSVDTSGAEGLLAHRAEETVAVNDDVRVPFDVRVGVDGLEAFAPSTNSSTVQDVTPTRPHRFTGLRMSRQTYTTNSSKTSSAKTTRTKKTDNGDDLVGLIFAHFETHVDVRVHPTTEIWKKRRQVLLRRSARETEALKQKLSGIQNTTSSLGRSLMEMVLLLREENEMKAEGRRVCEEQRRRDELEAREARYQAEKIEAEERRRQDKLEREDRTRRDREDARARMQELAMLIGALTKST</sequence>
<proteinExistence type="predicted"/>
<evidence type="ECO:0000313" key="3">
    <source>
        <dbReference type="EMBL" id="ETO80240.1"/>
    </source>
</evidence>
<dbReference type="AlphaFoldDB" id="A0A081AMX9"/>
<dbReference type="InterPro" id="IPR001214">
    <property type="entry name" value="SET_dom"/>
</dbReference>
<organism evidence="3 4">
    <name type="scientific">Phytophthora nicotianae P1976</name>
    <dbReference type="NCBI Taxonomy" id="1317066"/>
    <lineage>
        <taxon>Eukaryota</taxon>
        <taxon>Sar</taxon>
        <taxon>Stramenopiles</taxon>
        <taxon>Oomycota</taxon>
        <taxon>Peronosporomycetes</taxon>
        <taxon>Peronosporales</taxon>
        <taxon>Peronosporaceae</taxon>
        <taxon>Phytophthora</taxon>
    </lineage>
</organism>
<protein>
    <recommendedName>
        <fullName evidence="2">SET domain-containing protein</fullName>
    </recommendedName>
</protein>
<dbReference type="Pfam" id="PF20681">
    <property type="entry name" value="DUF6818"/>
    <property type="match status" value="1"/>
</dbReference>
<reference evidence="3 4" key="1">
    <citation type="submission" date="2013-11" db="EMBL/GenBank/DDBJ databases">
        <title>The Genome Sequence of Phytophthora parasitica P1976.</title>
        <authorList>
            <consortium name="The Broad Institute Genomics Platform"/>
            <person name="Russ C."/>
            <person name="Tyler B."/>
            <person name="Panabieres F."/>
            <person name="Shan W."/>
            <person name="Tripathy S."/>
            <person name="Grunwald N."/>
            <person name="Machado M."/>
            <person name="Johnson C.S."/>
            <person name="Walker B."/>
            <person name="Young S."/>
            <person name="Zeng Q."/>
            <person name="Gargeya S."/>
            <person name="Fitzgerald M."/>
            <person name="Haas B."/>
            <person name="Abouelleil A."/>
            <person name="Allen A.W."/>
            <person name="Alvarado L."/>
            <person name="Arachchi H.M."/>
            <person name="Berlin A.M."/>
            <person name="Chapman S.B."/>
            <person name="Gainer-Dewar J."/>
            <person name="Goldberg J."/>
            <person name="Griggs A."/>
            <person name="Gujja S."/>
            <person name="Hansen M."/>
            <person name="Howarth C."/>
            <person name="Imamovic A."/>
            <person name="Ireland A."/>
            <person name="Larimer J."/>
            <person name="McCowan C."/>
            <person name="Murphy C."/>
            <person name="Pearson M."/>
            <person name="Poon T.W."/>
            <person name="Priest M."/>
            <person name="Roberts A."/>
            <person name="Saif S."/>
            <person name="Shea T."/>
            <person name="Sisk P."/>
            <person name="Sykes S."/>
            <person name="Wortman J."/>
            <person name="Nusbaum C."/>
            <person name="Birren B."/>
        </authorList>
    </citation>
    <scope>NUCLEOTIDE SEQUENCE [LARGE SCALE GENOMIC DNA]</scope>
    <source>
        <strain evidence="3 4">P1976</strain>
    </source>
</reference>
<feature type="domain" description="SET" evidence="2">
    <location>
        <begin position="257"/>
        <end position="378"/>
    </location>
</feature>
<evidence type="ECO:0000313" key="4">
    <source>
        <dbReference type="Proteomes" id="UP000028582"/>
    </source>
</evidence>
<dbReference type="EMBL" id="ANJA01001007">
    <property type="protein sequence ID" value="ETO80240.1"/>
    <property type="molecule type" value="Genomic_DNA"/>
</dbReference>
<comment type="caution">
    <text evidence="3">The sequence shown here is derived from an EMBL/GenBank/DDBJ whole genome shotgun (WGS) entry which is preliminary data.</text>
</comment>
<dbReference type="InterPro" id="IPR046341">
    <property type="entry name" value="SET_dom_sf"/>
</dbReference>
<feature type="region of interest" description="Disordered" evidence="1">
    <location>
        <begin position="18"/>
        <end position="67"/>
    </location>
</feature>
<dbReference type="Proteomes" id="UP000028582">
    <property type="component" value="Unassembled WGS sequence"/>
</dbReference>